<dbReference type="InterPro" id="IPR024079">
    <property type="entry name" value="MetalloPept_cat_dom_sf"/>
</dbReference>
<feature type="region of interest" description="Disordered" evidence="8">
    <location>
        <begin position="204"/>
        <end position="226"/>
    </location>
</feature>
<reference evidence="12" key="1">
    <citation type="submission" date="2018-10" db="EMBL/GenBank/DDBJ databases">
        <title>Transcriptome assembly of Aceria tosichella (Wheat curl mite) Type 2.</title>
        <authorList>
            <person name="Scully E.D."/>
            <person name="Geib S.M."/>
            <person name="Palmer N.A."/>
            <person name="Gupta A.K."/>
            <person name="Sarath G."/>
            <person name="Tatineni S."/>
        </authorList>
    </citation>
    <scope>NUCLEOTIDE SEQUENCE</scope>
    <source>
        <strain evidence="12">LincolnNE</strain>
    </source>
</reference>
<feature type="compositionally biased region" description="Low complexity" evidence="8">
    <location>
        <begin position="7"/>
        <end position="18"/>
    </location>
</feature>
<feature type="domain" description="Peptidase M13 N-terminal" evidence="11">
    <location>
        <begin position="342"/>
        <end position="742"/>
    </location>
</feature>
<evidence type="ECO:0000256" key="1">
    <source>
        <dbReference type="ARBA" id="ARBA00001947"/>
    </source>
</evidence>
<comment type="cofactor">
    <cofactor evidence="1">
        <name>Zn(2+)</name>
        <dbReference type="ChEBI" id="CHEBI:29105"/>
    </cofactor>
</comment>
<feature type="compositionally biased region" description="Low complexity" evidence="8">
    <location>
        <begin position="180"/>
        <end position="192"/>
    </location>
</feature>
<keyword evidence="6" id="KW-0862">Zinc</keyword>
<sequence>MSDLRLSSSNNNNNNNNSEQDLLQTKRGQQQPTSTGKAGAIASEPQRRLQSHHLSHQQLASSASGANGAVGGQVSLLAGADAGSRHLQASRQHHSQAGSQAGSQHSASHQHLTHLGGGGGITMAPTSGANLHMNSSTQQNQVNHHNHNHHQNHHQQHQHNHHNSSGQLNINYQSSPAQPTSGGAKSASAGLLATARQQQQVVLVDRSDSASLPSSGSASTSDSMFKRRRIGGSSKWQRLLASICCCGSLCSSNEPDGPGASSGQTKGKTLTPLRLLFIVLALAGLALVLFHVKIFGFSLSCSLYGLGRGQSNKLEGFNMKNGAEYYLGITEMLQAMDSTVDPCHDFYNYACGAWTRRHSIPGDESRIDTFSVMRTDLGNKLRDLLEEDIDSGDSEATIKAKTLYKSCVNESLIDKRGPEPLLRLLNEQFGGWPLLTGADPTNGTNNGDDRTAAPEAHQLQDWVKLMAILRTYNNEIIIGQTVGSHEHNSSMHAIRLYPAGLGLPSADYYNASSRQFKAYANYLLTTAQLLRANNSNLQQDINDILEFETGLANISKPFERQGGATYHRMSIARLQKYTPAINWDTYFKYSFPDISINSTEQVGLYGLDFFMDIAHLINSTASKRTVINYLLWRFVMNRVNNLGKQFADNQHEYAAEISGAKNQAPRHKVCVDYVNGNMGMAVSSLYVRRHFDAGSKQQAEIMIDNIRQAFLDILHQVDWMDTETRQEAIVKAKSMLQHIGFPMWIIEPAKLDEEYQHLSFHSESYFENVIQLIQSFAKETRLKLRQPSERDKWTVAPSIINAHYLRTKNLMSFPAGILQPPIYHTLYPKSLNYGGIGSIIGHEITHGFDNDGRHHDFQGNQRLWWHPNTIDRFIVRSQCMVRQYDDYNVEIRGENISVSGIRTLGENIADNGGLKEAFMAYRKYELEHGPEDTLPGLNLTHHQMFFIKFAQNWCQNMTPQSMMNALKTWRHPLGRFRVIGTLSNLHEFSQAFSCPANSQMNPTNKCKVW</sequence>
<dbReference type="AlphaFoldDB" id="A0A6G1SLM5"/>
<evidence type="ECO:0000256" key="9">
    <source>
        <dbReference type="SAM" id="Phobius"/>
    </source>
</evidence>
<keyword evidence="4" id="KW-0479">Metal-binding</keyword>
<keyword evidence="9" id="KW-0472">Membrane</keyword>
<dbReference type="Gene3D" id="3.40.390.10">
    <property type="entry name" value="Collagenase (Catalytic Domain)"/>
    <property type="match status" value="1"/>
</dbReference>
<feature type="compositionally biased region" description="Low complexity" evidence="8">
    <location>
        <begin position="95"/>
        <end position="110"/>
    </location>
</feature>
<dbReference type="Pfam" id="PF05649">
    <property type="entry name" value="Peptidase_M13_N"/>
    <property type="match status" value="1"/>
</dbReference>
<feature type="compositionally biased region" description="Polar residues" evidence="8">
    <location>
        <begin position="124"/>
        <end position="137"/>
    </location>
</feature>
<feature type="compositionally biased region" description="Basic residues" evidence="8">
    <location>
        <begin position="144"/>
        <end position="162"/>
    </location>
</feature>
<feature type="compositionally biased region" description="Polar residues" evidence="8">
    <location>
        <begin position="19"/>
        <end position="36"/>
    </location>
</feature>
<comment type="similarity">
    <text evidence="2">Belongs to the peptidase M13 family.</text>
</comment>
<dbReference type="InterPro" id="IPR018497">
    <property type="entry name" value="Peptidase_M13_C"/>
</dbReference>
<dbReference type="GO" id="GO:0016485">
    <property type="term" value="P:protein processing"/>
    <property type="evidence" value="ECO:0007669"/>
    <property type="project" value="TreeGrafter"/>
</dbReference>
<accession>A0A6G1SLM5</accession>
<dbReference type="GO" id="GO:0046872">
    <property type="term" value="F:metal ion binding"/>
    <property type="evidence" value="ECO:0007669"/>
    <property type="project" value="UniProtKB-KW"/>
</dbReference>
<evidence type="ECO:0000256" key="3">
    <source>
        <dbReference type="ARBA" id="ARBA00022670"/>
    </source>
</evidence>
<dbReference type="InterPro" id="IPR042089">
    <property type="entry name" value="Peptidase_M13_dom_2"/>
</dbReference>
<dbReference type="PANTHER" id="PTHR11733:SF133">
    <property type="entry name" value="PHOSPHATE-REGULATING NEUTRAL ENDOPEPTIDASE PHEX"/>
    <property type="match status" value="1"/>
</dbReference>
<feature type="region of interest" description="Disordered" evidence="8">
    <location>
        <begin position="1"/>
        <end position="66"/>
    </location>
</feature>
<evidence type="ECO:0000256" key="8">
    <source>
        <dbReference type="SAM" id="MobiDB-lite"/>
    </source>
</evidence>
<feature type="compositionally biased region" description="Low complexity" evidence="8">
    <location>
        <begin position="209"/>
        <end position="223"/>
    </location>
</feature>
<evidence type="ECO:0000256" key="5">
    <source>
        <dbReference type="ARBA" id="ARBA00022801"/>
    </source>
</evidence>
<feature type="transmembrane region" description="Helical" evidence="9">
    <location>
        <begin position="273"/>
        <end position="292"/>
    </location>
</feature>
<keyword evidence="5" id="KW-0378">Hydrolase</keyword>
<evidence type="ECO:0000256" key="2">
    <source>
        <dbReference type="ARBA" id="ARBA00007357"/>
    </source>
</evidence>
<dbReference type="GO" id="GO:0005886">
    <property type="term" value="C:plasma membrane"/>
    <property type="evidence" value="ECO:0007669"/>
    <property type="project" value="TreeGrafter"/>
</dbReference>
<evidence type="ECO:0000256" key="4">
    <source>
        <dbReference type="ARBA" id="ARBA00022723"/>
    </source>
</evidence>
<dbReference type="Pfam" id="PF01431">
    <property type="entry name" value="Peptidase_M13"/>
    <property type="match status" value="1"/>
</dbReference>
<keyword evidence="7" id="KW-0482">Metalloprotease</keyword>
<gene>
    <name evidence="12" type="primary">MMEL1_2</name>
    <name evidence="12" type="ORF">g.17429</name>
</gene>
<evidence type="ECO:0000259" key="11">
    <source>
        <dbReference type="Pfam" id="PF05649"/>
    </source>
</evidence>
<evidence type="ECO:0000259" key="10">
    <source>
        <dbReference type="Pfam" id="PF01431"/>
    </source>
</evidence>
<dbReference type="InterPro" id="IPR008753">
    <property type="entry name" value="Peptidase_M13_N"/>
</dbReference>
<dbReference type="PANTHER" id="PTHR11733">
    <property type="entry name" value="ZINC METALLOPROTEASE FAMILY M13 NEPRILYSIN-RELATED"/>
    <property type="match status" value="1"/>
</dbReference>
<name>A0A6G1SLM5_9ACAR</name>
<feature type="region of interest" description="Disordered" evidence="8">
    <location>
        <begin position="83"/>
        <end position="192"/>
    </location>
</feature>
<evidence type="ECO:0000313" key="12">
    <source>
        <dbReference type="EMBL" id="MDE51279.1"/>
    </source>
</evidence>
<dbReference type="EMBL" id="GGYP01006508">
    <property type="protein sequence ID" value="MDE51279.1"/>
    <property type="molecule type" value="Transcribed_RNA"/>
</dbReference>
<feature type="domain" description="Peptidase M13 C-terminal" evidence="10">
    <location>
        <begin position="801"/>
        <end position="1008"/>
    </location>
</feature>
<evidence type="ECO:0000256" key="7">
    <source>
        <dbReference type="ARBA" id="ARBA00023049"/>
    </source>
</evidence>
<dbReference type="PROSITE" id="PS51885">
    <property type="entry name" value="NEPRILYSIN"/>
    <property type="match status" value="1"/>
</dbReference>
<proteinExistence type="inferred from homology"/>
<feature type="compositionally biased region" description="Low complexity" evidence="8">
    <location>
        <begin position="56"/>
        <end position="66"/>
    </location>
</feature>
<organism evidence="12">
    <name type="scientific">Aceria tosichella</name>
    <name type="common">wheat curl mite</name>
    <dbReference type="NCBI Taxonomy" id="561515"/>
    <lineage>
        <taxon>Eukaryota</taxon>
        <taxon>Metazoa</taxon>
        <taxon>Ecdysozoa</taxon>
        <taxon>Arthropoda</taxon>
        <taxon>Chelicerata</taxon>
        <taxon>Arachnida</taxon>
        <taxon>Acari</taxon>
        <taxon>Acariformes</taxon>
        <taxon>Trombidiformes</taxon>
        <taxon>Prostigmata</taxon>
        <taxon>Eupodina</taxon>
        <taxon>Eriophyoidea</taxon>
        <taxon>Eriophyidae</taxon>
        <taxon>Eriophyinae</taxon>
        <taxon>Aceriini</taxon>
        <taxon>Aceria</taxon>
    </lineage>
</organism>
<dbReference type="Gene3D" id="1.10.1380.10">
    <property type="entry name" value="Neutral endopeptidase , domain2"/>
    <property type="match status" value="1"/>
</dbReference>
<dbReference type="SUPFAM" id="SSF55486">
    <property type="entry name" value="Metalloproteases ('zincins'), catalytic domain"/>
    <property type="match status" value="1"/>
</dbReference>
<keyword evidence="3" id="KW-0645">Protease</keyword>
<keyword evidence="9" id="KW-0812">Transmembrane</keyword>
<dbReference type="PRINTS" id="PR00786">
    <property type="entry name" value="NEPRILYSIN"/>
</dbReference>
<dbReference type="CDD" id="cd08662">
    <property type="entry name" value="M13"/>
    <property type="match status" value="1"/>
</dbReference>
<evidence type="ECO:0000256" key="6">
    <source>
        <dbReference type="ARBA" id="ARBA00022833"/>
    </source>
</evidence>
<dbReference type="InterPro" id="IPR000718">
    <property type="entry name" value="Peptidase_M13"/>
</dbReference>
<dbReference type="GO" id="GO:0004222">
    <property type="term" value="F:metalloendopeptidase activity"/>
    <property type="evidence" value="ECO:0007669"/>
    <property type="project" value="InterPro"/>
</dbReference>
<keyword evidence="9" id="KW-1133">Transmembrane helix</keyword>
<feature type="compositionally biased region" description="Polar residues" evidence="8">
    <location>
        <begin position="164"/>
        <end position="179"/>
    </location>
</feature>
<protein>
    <submittedName>
        <fullName evidence="12">Membrane metallo-endopeptidase-like 1</fullName>
    </submittedName>
</protein>